<dbReference type="AlphaFoldDB" id="A0AA88P7H6"/>
<evidence type="ECO:0000313" key="1">
    <source>
        <dbReference type="EMBL" id="KAK2874553.1"/>
    </source>
</evidence>
<name>A0AA88P7H6_9TELE</name>
<accession>A0AA88P7H6</accession>
<protein>
    <submittedName>
        <fullName evidence="1">Uncharacterized protein</fullName>
    </submittedName>
</protein>
<comment type="caution">
    <text evidence="1">The sequence shown here is derived from an EMBL/GenBank/DDBJ whole genome shotgun (WGS) entry which is preliminary data.</text>
</comment>
<dbReference type="Proteomes" id="UP001187343">
    <property type="component" value="Unassembled WGS sequence"/>
</dbReference>
<organism evidence="1 2">
    <name type="scientific">Cirrhinus molitorella</name>
    <name type="common">mud carp</name>
    <dbReference type="NCBI Taxonomy" id="172907"/>
    <lineage>
        <taxon>Eukaryota</taxon>
        <taxon>Metazoa</taxon>
        <taxon>Chordata</taxon>
        <taxon>Craniata</taxon>
        <taxon>Vertebrata</taxon>
        <taxon>Euteleostomi</taxon>
        <taxon>Actinopterygii</taxon>
        <taxon>Neopterygii</taxon>
        <taxon>Teleostei</taxon>
        <taxon>Ostariophysi</taxon>
        <taxon>Cypriniformes</taxon>
        <taxon>Cyprinidae</taxon>
        <taxon>Labeoninae</taxon>
        <taxon>Labeonini</taxon>
        <taxon>Cirrhinus</taxon>
    </lineage>
</organism>
<reference evidence="1" key="1">
    <citation type="submission" date="2023-08" db="EMBL/GenBank/DDBJ databases">
        <title>Chromosome-level Genome Assembly of mud carp (Cirrhinus molitorella).</title>
        <authorList>
            <person name="Liu H."/>
        </authorList>
    </citation>
    <scope>NUCLEOTIDE SEQUENCE</scope>
    <source>
        <strain evidence="1">Prfri</strain>
        <tissue evidence="1">Muscle</tissue>
    </source>
</reference>
<gene>
    <name evidence="1" type="ORF">Q8A67_021706</name>
</gene>
<evidence type="ECO:0000313" key="2">
    <source>
        <dbReference type="Proteomes" id="UP001187343"/>
    </source>
</evidence>
<sequence length="74" mass="8773">MRILDSHHLLGREFHHSKHSSPALAFCHFPNSLLDYHIKLWIFHWMYRTLGLFARHLSSTLCLGRFQSGASRWV</sequence>
<keyword evidence="2" id="KW-1185">Reference proteome</keyword>
<proteinExistence type="predicted"/>
<dbReference type="EMBL" id="JAUYZG010000021">
    <property type="protein sequence ID" value="KAK2874553.1"/>
    <property type="molecule type" value="Genomic_DNA"/>
</dbReference>